<dbReference type="SMART" id="SM00849">
    <property type="entry name" value="Lactamase_B"/>
    <property type="match status" value="1"/>
</dbReference>
<dbReference type="Gene3D" id="3.60.15.10">
    <property type="entry name" value="Ribonuclease Z/Hydroxyacylglutathione hydrolase-like"/>
    <property type="match status" value="1"/>
</dbReference>
<organism evidence="3 4">
    <name type="scientific">Methanolobus chelungpuianus</name>
    <dbReference type="NCBI Taxonomy" id="502115"/>
    <lineage>
        <taxon>Archaea</taxon>
        <taxon>Methanobacteriati</taxon>
        <taxon>Methanobacteriota</taxon>
        <taxon>Stenosarchaea group</taxon>
        <taxon>Methanomicrobia</taxon>
        <taxon>Methanosarcinales</taxon>
        <taxon>Methanosarcinaceae</taxon>
        <taxon>Methanolobus</taxon>
    </lineage>
</organism>
<name>A0AAE3HC70_9EURY</name>
<keyword evidence="1" id="KW-0378">Hydrolase</keyword>
<dbReference type="Proteomes" id="UP001206983">
    <property type="component" value="Unassembled WGS sequence"/>
</dbReference>
<dbReference type="PANTHER" id="PTHR46018">
    <property type="entry name" value="ZINC PHOSPHODIESTERASE ELAC PROTEIN 1"/>
    <property type="match status" value="1"/>
</dbReference>
<dbReference type="GO" id="GO:0042781">
    <property type="term" value="F:3'-tRNA processing endoribonuclease activity"/>
    <property type="evidence" value="ECO:0007669"/>
    <property type="project" value="TreeGrafter"/>
</dbReference>
<dbReference type="EMBL" id="JTEO01000006">
    <property type="protein sequence ID" value="MCQ6963565.1"/>
    <property type="molecule type" value="Genomic_DNA"/>
</dbReference>
<accession>A0AAE3HC70</accession>
<keyword evidence="4" id="KW-1185">Reference proteome</keyword>
<feature type="domain" description="Metallo-beta-lactamase" evidence="2">
    <location>
        <begin position="18"/>
        <end position="229"/>
    </location>
</feature>
<dbReference type="Pfam" id="PF12706">
    <property type="entry name" value="Lactamase_B_2"/>
    <property type="match status" value="1"/>
</dbReference>
<evidence type="ECO:0000313" key="3">
    <source>
        <dbReference type="EMBL" id="MCQ6963565.1"/>
    </source>
</evidence>
<dbReference type="InterPro" id="IPR001279">
    <property type="entry name" value="Metallo-B-lactamas"/>
</dbReference>
<dbReference type="AlphaFoldDB" id="A0AAE3HC70"/>
<evidence type="ECO:0000256" key="1">
    <source>
        <dbReference type="ARBA" id="ARBA00022801"/>
    </source>
</evidence>
<sequence>MKITFLGTGVGIPQIGRVQSGLIMEIGDRPVLFDCGCGVLGRIVEAGYDHTDIDTVVLTHLHLDHAGDVIALLKARWLSGAADAVHIYGPEGTRDWFGKAIEPYDYLKGRFEVEITELSGGEAFSPESPGAEDVGSCTTACDCVITCTPTVHSVPSLAYRVENEGRAVVYTGDTEPSEMLFRFADGADALIHECSFPVGFEITNHTTPDMLTRLMQEQALNVKHLYLTHLYLQMQGHEAEAVQHIKEHFRGDVTIAADLMKIKL</sequence>
<comment type="caution">
    <text evidence="3">The sequence shown here is derived from an EMBL/GenBank/DDBJ whole genome shotgun (WGS) entry which is preliminary data.</text>
</comment>
<dbReference type="InterPro" id="IPR036866">
    <property type="entry name" value="RibonucZ/Hydroxyglut_hydro"/>
</dbReference>
<dbReference type="InterPro" id="IPR044094">
    <property type="entry name" value="AtsA-like_MBL-fold"/>
</dbReference>
<evidence type="ECO:0000313" key="4">
    <source>
        <dbReference type="Proteomes" id="UP001206983"/>
    </source>
</evidence>
<reference evidence="3 4" key="1">
    <citation type="journal article" date="2011" name="Appl. Environ. Microbiol.">
        <title>Methanogenic archaea isolated from Taiwan's Chelungpu fault.</title>
        <authorList>
            <person name="Wu S.Y."/>
            <person name="Lai M.C."/>
        </authorList>
    </citation>
    <scope>NUCLEOTIDE SEQUENCE [LARGE SCALE GENOMIC DNA]</scope>
    <source>
        <strain evidence="3 4">St545Mb</strain>
    </source>
</reference>
<protein>
    <submittedName>
        <fullName evidence="3">Arylsulfatase</fullName>
    </submittedName>
</protein>
<evidence type="ECO:0000259" key="2">
    <source>
        <dbReference type="SMART" id="SM00849"/>
    </source>
</evidence>
<dbReference type="CDD" id="cd07719">
    <property type="entry name" value="arylsulfatase_AtsA-like_MBL-fold"/>
    <property type="match status" value="1"/>
</dbReference>
<proteinExistence type="predicted"/>
<dbReference type="PANTHER" id="PTHR46018:SF3">
    <property type="entry name" value="ARYLSULFATASE"/>
    <property type="match status" value="1"/>
</dbReference>
<dbReference type="RefSeq" id="WP_256623459.1">
    <property type="nucleotide sequence ID" value="NZ_JTEO01000006.1"/>
</dbReference>
<dbReference type="SUPFAM" id="SSF56281">
    <property type="entry name" value="Metallo-hydrolase/oxidoreductase"/>
    <property type="match status" value="1"/>
</dbReference>
<gene>
    <name evidence="3" type="ORF">PV02_10790</name>
</gene>